<dbReference type="GO" id="GO:0051301">
    <property type="term" value="P:cell division"/>
    <property type="evidence" value="ECO:0007669"/>
    <property type="project" value="UniProtKB-KW"/>
</dbReference>
<proteinExistence type="inferred from homology"/>
<keyword evidence="13" id="KW-0206">Cytoskeleton</keyword>
<keyword evidence="15" id="KW-0131">Cell cycle</keyword>
<feature type="region of interest" description="Disordered" evidence="18">
    <location>
        <begin position="108"/>
        <end position="130"/>
    </location>
</feature>
<keyword evidence="12" id="KW-0995">Kinetochore</keyword>
<dbReference type="GO" id="GO:0008608">
    <property type="term" value="P:attachment of spindle microtubules to kinetochore"/>
    <property type="evidence" value="ECO:0007669"/>
    <property type="project" value="TreeGrafter"/>
</dbReference>
<keyword evidence="9" id="KW-0493">Microtubule</keyword>
<keyword evidence="10" id="KW-0498">Mitosis</keyword>
<evidence type="ECO:0000256" key="3">
    <source>
        <dbReference type="ARBA" id="ARBA00004629"/>
    </source>
</evidence>
<dbReference type="GO" id="GO:0042729">
    <property type="term" value="C:DASH complex"/>
    <property type="evidence" value="ECO:0007669"/>
    <property type="project" value="InterPro"/>
</dbReference>
<dbReference type="PANTHER" id="PTHR28036">
    <property type="entry name" value="DASH COMPLEX SUBUNIT DAD2"/>
    <property type="match status" value="1"/>
</dbReference>
<dbReference type="GO" id="GO:0005874">
    <property type="term" value="C:microtubule"/>
    <property type="evidence" value="ECO:0007669"/>
    <property type="project" value="UniProtKB-KW"/>
</dbReference>
<keyword evidence="16" id="KW-0137">Centromere</keyword>
<keyword evidence="8" id="KW-0132">Cell division</keyword>
<gene>
    <name evidence="19" type="ORF">RHS04_05645</name>
</gene>
<evidence type="ECO:0000256" key="1">
    <source>
        <dbReference type="ARBA" id="ARBA00004123"/>
    </source>
</evidence>
<dbReference type="GO" id="GO:1990023">
    <property type="term" value="C:mitotic spindle midzone"/>
    <property type="evidence" value="ECO:0007669"/>
    <property type="project" value="TreeGrafter"/>
</dbReference>
<evidence type="ECO:0000256" key="17">
    <source>
        <dbReference type="ARBA" id="ARBA00030568"/>
    </source>
</evidence>
<accession>A0A8H7H748</accession>
<keyword evidence="6" id="KW-0158">Chromosome</keyword>
<organism evidence="19 20">
    <name type="scientific">Rhizoctonia solani</name>
    <dbReference type="NCBI Taxonomy" id="456999"/>
    <lineage>
        <taxon>Eukaryota</taxon>
        <taxon>Fungi</taxon>
        <taxon>Dikarya</taxon>
        <taxon>Basidiomycota</taxon>
        <taxon>Agaricomycotina</taxon>
        <taxon>Agaricomycetes</taxon>
        <taxon>Cantharellales</taxon>
        <taxon>Ceratobasidiaceae</taxon>
        <taxon>Rhizoctonia</taxon>
    </lineage>
</organism>
<evidence type="ECO:0000256" key="18">
    <source>
        <dbReference type="SAM" id="MobiDB-lite"/>
    </source>
</evidence>
<evidence type="ECO:0000313" key="19">
    <source>
        <dbReference type="EMBL" id="KAF8678250.1"/>
    </source>
</evidence>
<dbReference type="PANTHER" id="PTHR28036:SF1">
    <property type="entry name" value="DASH COMPLEX SUBUNIT DAD2"/>
    <property type="match status" value="1"/>
</dbReference>
<dbReference type="InterPro" id="IPR013963">
    <property type="entry name" value="DASH_Dad2"/>
</dbReference>
<dbReference type="GO" id="GO:0044732">
    <property type="term" value="C:mitotic spindle pole body"/>
    <property type="evidence" value="ECO:0007669"/>
    <property type="project" value="TreeGrafter"/>
</dbReference>
<name>A0A8H7H748_9AGAM</name>
<evidence type="ECO:0000256" key="12">
    <source>
        <dbReference type="ARBA" id="ARBA00022838"/>
    </source>
</evidence>
<evidence type="ECO:0000256" key="2">
    <source>
        <dbReference type="ARBA" id="ARBA00004186"/>
    </source>
</evidence>
<evidence type="ECO:0000256" key="14">
    <source>
        <dbReference type="ARBA" id="ARBA00023242"/>
    </source>
</evidence>
<evidence type="ECO:0000256" key="15">
    <source>
        <dbReference type="ARBA" id="ARBA00023306"/>
    </source>
</evidence>
<comment type="subcellular location">
    <subcellularLocation>
        <location evidence="3">Chromosome</location>
        <location evidence="3">Centromere</location>
        <location evidence="3">Kinetochore</location>
    </subcellularLocation>
    <subcellularLocation>
        <location evidence="2">Cytoplasm</location>
        <location evidence="2">Cytoskeleton</location>
        <location evidence="2">Spindle</location>
    </subcellularLocation>
    <subcellularLocation>
        <location evidence="1">Nucleus</location>
    </subcellularLocation>
</comment>
<dbReference type="Proteomes" id="UP000650582">
    <property type="component" value="Unassembled WGS sequence"/>
</dbReference>
<evidence type="ECO:0000256" key="4">
    <source>
        <dbReference type="ARBA" id="ARBA00005501"/>
    </source>
</evidence>
<evidence type="ECO:0000256" key="7">
    <source>
        <dbReference type="ARBA" id="ARBA00022490"/>
    </source>
</evidence>
<feature type="region of interest" description="Disordered" evidence="18">
    <location>
        <begin position="1"/>
        <end position="20"/>
    </location>
</feature>
<sequence>MNRMSSLGQPRQSTIASGQGSSVAQQRYIDKKAEYEGVSALNAASELMVQQLEDIANRTDLMADGGVGACYRVSYELQINLTIHPPAIGSVLANWPNVWRIIGLAASAGQGSGQDPDAQRPDDAGVETVPRLVRIEVNSSEAEPAPET</sequence>
<dbReference type="EMBL" id="JACYCC010000039">
    <property type="protein sequence ID" value="KAF8678250.1"/>
    <property type="molecule type" value="Genomic_DNA"/>
</dbReference>
<protein>
    <recommendedName>
        <fullName evidence="5">DASH complex subunit DAD2</fullName>
    </recommendedName>
    <alternativeName>
        <fullName evidence="17">Outer kinetochore protein DAD2</fullName>
    </alternativeName>
</protein>
<dbReference type="AlphaFoldDB" id="A0A8H7H748"/>
<evidence type="ECO:0000256" key="6">
    <source>
        <dbReference type="ARBA" id="ARBA00022454"/>
    </source>
</evidence>
<evidence type="ECO:0000256" key="10">
    <source>
        <dbReference type="ARBA" id="ARBA00022776"/>
    </source>
</evidence>
<evidence type="ECO:0000256" key="8">
    <source>
        <dbReference type="ARBA" id="ARBA00022618"/>
    </source>
</evidence>
<evidence type="ECO:0000256" key="9">
    <source>
        <dbReference type="ARBA" id="ARBA00022701"/>
    </source>
</evidence>
<evidence type="ECO:0000256" key="5">
    <source>
        <dbReference type="ARBA" id="ARBA00020260"/>
    </source>
</evidence>
<keyword evidence="7" id="KW-0963">Cytoplasm</keyword>
<evidence type="ECO:0000256" key="13">
    <source>
        <dbReference type="ARBA" id="ARBA00023212"/>
    </source>
</evidence>
<evidence type="ECO:0000256" key="16">
    <source>
        <dbReference type="ARBA" id="ARBA00023328"/>
    </source>
</evidence>
<keyword evidence="11" id="KW-0159">Chromosome partition</keyword>
<comment type="similarity">
    <text evidence="4">Belongs to the DASH complex DAD2 family.</text>
</comment>
<evidence type="ECO:0000256" key="11">
    <source>
        <dbReference type="ARBA" id="ARBA00022829"/>
    </source>
</evidence>
<comment type="caution">
    <text evidence="19">The sequence shown here is derived from an EMBL/GenBank/DDBJ whole genome shotgun (WGS) entry which is preliminary data.</text>
</comment>
<evidence type="ECO:0000313" key="20">
    <source>
        <dbReference type="Proteomes" id="UP000650582"/>
    </source>
</evidence>
<keyword evidence="14" id="KW-0539">Nucleus</keyword>
<dbReference type="GO" id="GO:0000278">
    <property type="term" value="P:mitotic cell cycle"/>
    <property type="evidence" value="ECO:0007669"/>
    <property type="project" value="InterPro"/>
</dbReference>
<reference evidence="19" key="1">
    <citation type="submission" date="2020-09" db="EMBL/GenBank/DDBJ databases">
        <title>Comparative genome analyses of four rice-infecting Rhizoctonia solani isolates reveal extensive enrichment of homogalacturonan modification genes.</title>
        <authorList>
            <person name="Lee D.-Y."/>
            <person name="Jeon J."/>
            <person name="Kim K.-T."/>
            <person name="Cheong K."/>
            <person name="Song H."/>
            <person name="Choi G."/>
            <person name="Ko J."/>
            <person name="Opiyo S.O."/>
            <person name="Zuo S."/>
            <person name="Madhav S."/>
            <person name="Lee Y.-H."/>
            <person name="Wang G.-L."/>
        </authorList>
    </citation>
    <scope>NUCLEOTIDE SEQUENCE</scope>
    <source>
        <strain evidence="19">AG1-IA YN-7</strain>
    </source>
</reference>